<dbReference type="Proteomes" id="UP001151760">
    <property type="component" value="Unassembled WGS sequence"/>
</dbReference>
<dbReference type="EMBL" id="BQNB010010334">
    <property type="protein sequence ID" value="GJS75877.1"/>
    <property type="molecule type" value="Genomic_DNA"/>
</dbReference>
<accession>A0ABQ4YG04</accession>
<proteinExistence type="predicted"/>
<evidence type="ECO:0000313" key="2">
    <source>
        <dbReference type="EMBL" id="GJS75877.1"/>
    </source>
</evidence>
<feature type="region of interest" description="Disordered" evidence="1">
    <location>
        <begin position="83"/>
        <end position="108"/>
    </location>
</feature>
<evidence type="ECO:0000313" key="3">
    <source>
        <dbReference type="Proteomes" id="UP001151760"/>
    </source>
</evidence>
<comment type="caution">
    <text evidence="2">The sequence shown here is derived from an EMBL/GenBank/DDBJ whole genome shotgun (WGS) entry which is preliminary data.</text>
</comment>
<name>A0ABQ4YG04_9ASTR</name>
<reference evidence="2" key="1">
    <citation type="journal article" date="2022" name="Int. J. Mol. Sci.">
        <title>Draft Genome of Tanacetum Coccineum: Genomic Comparison of Closely Related Tanacetum-Family Plants.</title>
        <authorList>
            <person name="Yamashiro T."/>
            <person name="Shiraishi A."/>
            <person name="Nakayama K."/>
            <person name="Satake H."/>
        </authorList>
    </citation>
    <scope>NUCLEOTIDE SEQUENCE</scope>
</reference>
<organism evidence="2 3">
    <name type="scientific">Tanacetum coccineum</name>
    <dbReference type="NCBI Taxonomy" id="301880"/>
    <lineage>
        <taxon>Eukaryota</taxon>
        <taxon>Viridiplantae</taxon>
        <taxon>Streptophyta</taxon>
        <taxon>Embryophyta</taxon>
        <taxon>Tracheophyta</taxon>
        <taxon>Spermatophyta</taxon>
        <taxon>Magnoliopsida</taxon>
        <taxon>eudicotyledons</taxon>
        <taxon>Gunneridae</taxon>
        <taxon>Pentapetalae</taxon>
        <taxon>asterids</taxon>
        <taxon>campanulids</taxon>
        <taxon>Asterales</taxon>
        <taxon>Asteraceae</taxon>
        <taxon>Asteroideae</taxon>
        <taxon>Anthemideae</taxon>
        <taxon>Anthemidinae</taxon>
        <taxon>Tanacetum</taxon>
    </lineage>
</organism>
<reference evidence="2" key="2">
    <citation type="submission" date="2022-01" db="EMBL/GenBank/DDBJ databases">
        <authorList>
            <person name="Yamashiro T."/>
            <person name="Shiraishi A."/>
            <person name="Satake H."/>
            <person name="Nakayama K."/>
        </authorList>
    </citation>
    <scope>NUCLEOTIDE SEQUENCE</scope>
</reference>
<keyword evidence="3" id="KW-1185">Reference proteome</keyword>
<evidence type="ECO:0008006" key="4">
    <source>
        <dbReference type="Google" id="ProtNLM"/>
    </source>
</evidence>
<gene>
    <name evidence="2" type="ORF">Tco_0725758</name>
</gene>
<evidence type="ECO:0000256" key="1">
    <source>
        <dbReference type="SAM" id="MobiDB-lite"/>
    </source>
</evidence>
<sequence>MDVDSLLQQLRKIRVGEDYLRVYFAFDRRTMGDRRTTEGTRVPFRWTGSKTRWNSQQYQSMNRVETRFGTRDNRRYSEVLNEKNNIKNTKTSMEDKGEKKENQGLTGKKKTVVEDQRTIELNDGEIDIDVLNRSLIGETKKLCYLVKLPWFCEEQGLPKVEVKLLGGLEVMLIFETAVTAYSILNDGEHGIRRWVHNLRKWNENYKPSGRLTWVNVIGVPVGRQSKHSYWKSSYPHHCYMFNK</sequence>
<protein>
    <recommendedName>
        <fullName evidence="4">DUF4283 domain-containing protein</fullName>
    </recommendedName>
</protein>
<feature type="compositionally biased region" description="Basic and acidic residues" evidence="1">
    <location>
        <begin position="92"/>
        <end position="102"/>
    </location>
</feature>